<keyword evidence="2" id="KW-1185">Reference proteome</keyword>
<dbReference type="Pfam" id="PF01359">
    <property type="entry name" value="Transposase_1"/>
    <property type="match status" value="1"/>
</dbReference>
<gene>
    <name evidence="1" type="ORF">LAZ67_15000504</name>
</gene>
<name>A0ABY6L858_9ARAC</name>
<protein>
    <submittedName>
        <fullName evidence="1">Uncharacterized protein</fullName>
    </submittedName>
</protein>
<evidence type="ECO:0000313" key="1">
    <source>
        <dbReference type="EMBL" id="UYV77324.1"/>
    </source>
</evidence>
<dbReference type="Proteomes" id="UP001235939">
    <property type="component" value="Chromosome 15"/>
</dbReference>
<sequence length="94" mass="10797">MSSETKRQSSQWLEPGEPRFKKARMIKSKLKCLLITYFDVKGLVHYEFVRYEPHSGALIATNQGDVELLGDLDQRVRAHINNMSICLGDFLKTP</sequence>
<proteinExistence type="predicted"/>
<dbReference type="EMBL" id="CP092877">
    <property type="protein sequence ID" value="UYV77324.1"/>
    <property type="molecule type" value="Genomic_DNA"/>
</dbReference>
<dbReference type="InterPro" id="IPR001888">
    <property type="entry name" value="Transposase_1"/>
</dbReference>
<evidence type="ECO:0000313" key="2">
    <source>
        <dbReference type="Proteomes" id="UP001235939"/>
    </source>
</evidence>
<organism evidence="1 2">
    <name type="scientific">Cordylochernes scorpioides</name>
    <dbReference type="NCBI Taxonomy" id="51811"/>
    <lineage>
        <taxon>Eukaryota</taxon>
        <taxon>Metazoa</taxon>
        <taxon>Ecdysozoa</taxon>
        <taxon>Arthropoda</taxon>
        <taxon>Chelicerata</taxon>
        <taxon>Arachnida</taxon>
        <taxon>Pseudoscorpiones</taxon>
        <taxon>Cheliferoidea</taxon>
        <taxon>Chernetidae</taxon>
        <taxon>Cordylochernes</taxon>
    </lineage>
</organism>
<reference evidence="1 2" key="1">
    <citation type="submission" date="2022-01" db="EMBL/GenBank/DDBJ databases">
        <title>A chromosomal length assembly of Cordylochernes scorpioides.</title>
        <authorList>
            <person name="Zeh D."/>
            <person name="Zeh J."/>
        </authorList>
    </citation>
    <scope>NUCLEOTIDE SEQUENCE [LARGE SCALE GENOMIC DNA]</scope>
    <source>
        <strain evidence="1">IN4F17</strain>
        <tissue evidence="1">Whole Body</tissue>
    </source>
</reference>
<accession>A0ABY6L858</accession>